<feature type="chain" id="PRO_5022099866" description="Nuclear transport factor 2 family protein" evidence="1">
    <location>
        <begin position="26"/>
        <end position="155"/>
    </location>
</feature>
<comment type="caution">
    <text evidence="2">The sequence shown here is derived from an EMBL/GenBank/DDBJ whole genome shotgun (WGS) entry which is preliminary data.</text>
</comment>
<keyword evidence="1" id="KW-0732">Signal</keyword>
<sequence>MRPLEIPLPRLARSCLCLVLLAALAACQKTSPEQAIGEAIGRIEQGIAEHQNATVRAELADAFRGGPSTDPGQLDKSGVQRLLAGYFLRYKNIHVVITGVTVEPLSHTPDQAWSNASVVLTGADGLIPEAGRIYQLRGLWVREDGQWRLRELQWE</sequence>
<accession>A0A557R0E6</accession>
<dbReference type="Proteomes" id="UP000319502">
    <property type="component" value="Unassembled WGS sequence"/>
</dbReference>
<organism evidence="2 3">
    <name type="scientific">Denitromonas halophila</name>
    <dbReference type="NCBI Taxonomy" id="1629404"/>
    <lineage>
        <taxon>Bacteria</taxon>
        <taxon>Pseudomonadati</taxon>
        <taxon>Pseudomonadota</taxon>
        <taxon>Betaproteobacteria</taxon>
        <taxon>Rhodocyclales</taxon>
        <taxon>Zoogloeaceae</taxon>
        <taxon>Denitromonas</taxon>
    </lineage>
</organism>
<feature type="signal peptide" evidence="1">
    <location>
        <begin position="1"/>
        <end position="25"/>
    </location>
</feature>
<evidence type="ECO:0000256" key="1">
    <source>
        <dbReference type="SAM" id="SignalP"/>
    </source>
</evidence>
<evidence type="ECO:0000313" key="3">
    <source>
        <dbReference type="Proteomes" id="UP000319502"/>
    </source>
</evidence>
<dbReference type="SUPFAM" id="SSF54427">
    <property type="entry name" value="NTF2-like"/>
    <property type="match status" value="1"/>
</dbReference>
<evidence type="ECO:0008006" key="4">
    <source>
        <dbReference type="Google" id="ProtNLM"/>
    </source>
</evidence>
<dbReference type="PROSITE" id="PS51257">
    <property type="entry name" value="PROKAR_LIPOPROTEIN"/>
    <property type="match status" value="1"/>
</dbReference>
<keyword evidence="3" id="KW-1185">Reference proteome</keyword>
<dbReference type="RefSeq" id="WP_144308149.1">
    <property type="nucleotide sequence ID" value="NZ_VMNK01000003.1"/>
</dbReference>
<reference evidence="2 3" key="1">
    <citation type="submission" date="2019-07" db="EMBL/GenBank/DDBJ databases">
        <title>The pathways for chlorine oxyanion respiration interact through the shared metabolite chlorate.</title>
        <authorList>
            <person name="Barnum T.P."/>
            <person name="Cheng Y."/>
            <person name="Hill K.A."/>
            <person name="Lucas L.N."/>
            <person name="Carlson H.K."/>
            <person name="Coates J.D."/>
        </authorList>
    </citation>
    <scope>NUCLEOTIDE SEQUENCE [LARGE SCALE GENOMIC DNA]</scope>
    <source>
        <strain evidence="2 3">SFB-3</strain>
    </source>
</reference>
<gene>
    <name evidence="2" type="ORF">FHP91_02810</name>
</gene>
<protein>
    <recommendedName>
        <fullName evidence="4">Nuclear transport factor 2 family protein</fullName>
    </recommendedName>
</protein>
<evidence type="ECO:0000313" key="2">
    <source>
        <dbReference type="EMBL" id="TVO58614.1"/>
    </source>
</evidence>
<dbReference type="InterPro" id="IPR032710">
    <property type="entry name" value="NTF2-like_dom_sf"/>
</dbReference>
<name>A0A557R0E6_9RHOO</name>
<proteinExistence type="predicted"/>
<dbReference type="AlphaFoldDB" id="A0A557R0E6"/>
<dbReference type="EMBL" id="VMNK01000003">
    <property type="protein sequence ID" value="TVO58614.1"/>
    <property type="molecule type" value="Genomic_DNA"/>
</dbReference>